<proteinExistence type="predicted"/>
<dbReference type="GO" id="GO:0003677">
    <property type="term" value="F:DNA binding"/>
    <property type="evidence" value="ECO:0007669"/>
    <property type="project" value="UniProtKB-KW"/>
</dbReference>
<dbReference type="Pfam" id="PF13102">
    <property type="entry name" value="Phage_int_SAM_5"/>
    <property type="match status" value="1"/>
</dbReference>
<dbReference type="InterPro" id="IPR050090">
    <property type="entry name" value="Tyrosine_recombinase_XerCD"/>
</dbReference>
<feature type="non-terminal residue" evidence="4">
    <location>
        <position position="260"/>
    </location>
</feature>
<accession>A0A382YWX2</accession>
<dbReference type="GO" id="GO:0015074">
    <property type="term" value="P:DNA integration"/>
    <property type="evidence" value="ECO:0007669"/>
    <property type="project" value="InterPro"/>
</dbReference>
<evidence type="ECO:0000259" key="3">
    <source>
        <dbReference type="PROSITE" id="PS51898"/>
    </source>
</evidence>
<dbReference type="PANTHER" id="PTHR30349">
    <property type="entry name" value="PHAGE INTEGRASE-RELATED"/>
    <property type="match status" value="1"/>
</dbReference>
<dbReference type="InterPro" id="IPR010998">
    <property type="entry name" value="Integrase_recombinase_N"/>
</dbReference>
<dbReference type="Gene3D" id="1.10.443.10">
    <property type="entry name" value="Intergrase catalytic core"/>
    <property type="match status" value="1"/>
</dbReference>
<reference evidence="4" key="1">
    <citation type="submission" date="2018-05" db="EMBL/GenBank/DDBJ databases">
        <authorList>
            <person name="Lanie J.A."/>
            <person name="Ng W.-L."/>
            <person name="Kazmierczak K.M."/>
            <person name="Andrzejewski T.M."/>
            <person name="Davidsen T.M."/>
            <person name="Wayne K.J."/>
            <person name="Tettelin H."/>
            <person name="Glass J.I."/>
            <person name="Rusch D."/>
            <person name="Podicherti R."/>
            <person name="Tsui H.-C.T."/>
            <person name="Winkler M.E."/>
        </authorList>
    </citation>
    <scope>NUCLEOTIDE SEQUENCE</scope>
</reference>
<feature type="non-terminal residue" evidence="4">
    <location>
        <position position="1"/>
    </location>
</feature>
<dbReference type="PANTHER" id="PTHR30349:SF86">
    <property type="entry name" value="INTEGRASE_RECOMBINASE AQ_AA09-RELATED"/>
    <property type="match status" value="1"/>
</dbReference>
<dbReference type="AlphaFoldDB" id="A0A382YWX2"/>
<dbReference type="SUPFAM" id="SSF56349">
    <property type="entry name" value="DNA breaking-rejoining enzymes"/>
    <property type="match status" value="1"/>
</dbReference>
<keyword evidence="1" id="KW-0238">DNA-binding</keyword>
<evidence type="ECO:0000256" key="2">
    <source>
        <dbReference type="ARBA" id="ARBA00023172"/>
    </source>
</evidence>
<evidence type="ECO:0000256" key="1">
    <source>
        <dbReference type="ARBA" id="ARBA00023125"/>
    </source>
</evidence>
<dbReference type="InterPro" id="IPR025269">
    <property type="entry name" value="SAM-like_dom"/>
</dbReference>
<dbReference type="EMBL" id="UINC01179211">
    <property type="protein sequence ID" value="SVD87777.1"/>
    <property type="molecule type" value="Genomic_DNA"/>
</dbReference>
<feature type="domain" description="Tyr recombinase" evidence="3">
    <location>
        <begin position="108"/>
        <end position="260"/>
    </location>
</feature>
<sequence>VKVDRFTINDAIKEWMDHRSKIGIRLKTLEINQNGLNHFVAAIGGNCPLEAVNVKMIDTFVDYITSIGLSINSVNMHIRTVKAMFRHFWKRDHIVRMPLIEELKKEEENPIYISDDEFQSIMELEWLNKFYKQVFYFYRETGCRLREPFISKLDGDWLDIPNLSKGKKPRSIQLTESLKAIHLELIDWYENGYGSTLKDPAINISKTFKKALRDISADESKKFHSLRHTFAVRRIVEQVPVFKIQKMMGHSSIVTTEGYL</sequence>
<protein>
    <recommendedName>
        <fullName evidence="3">Tyr recombinase domain-containing protein</fullName>
    </recommendedName>
</protein>
<keyword evidence="2" id="KW-0233">DNA recombination</keyword>
<dbReference type="Pfam" id="PF00589">
    <property type="entry name" value="Phage_integrase"/>
    <property type="match status" value="1"/>
</dbReference>
<dbReference type="InterPro" id="IPR011010">
    <property type="entry name" value="DNA_brk_join_enz"/>
</dbReference>
<dbReference type="InterPro" id="IPR013762">
    <property type="entry name" value="Integrase-like_cat_sf"/>
</dbReference>
<dbReference type="InterPro" id="IPR002104">
    <property type="entry name" value="Integrase_catalytic"/>
</dbReference>
<dbReference type="GO" id="GO:0006310">
    <property type="term" value="P:DNA recombination"/>
    <property type="evidence" value="ECO:0007669"/>
    <property type="project" value="UniProtKB-KW"/>
</dbReference>
<dbReference type="PROSITE" id="PS51898">
    <property type="entry name" value="TYR_RECOMBINASE"/>
    <property type="match status" value="1"/>
</dbReference>
<evidence type="ECO:0000313" key="4">
    <source>
        <dbReference type="EMBL" id="SVD87777.1"/>
    </source>
</evidence>
<name>A0A382YWX2_9ZZZZ</name>
<organism evidence="4">
    <name type="scientific">marine metagenome</name>
    <dbReference type="NCBI Taxonomy" id="408172"/>
    <lineage>
        <taxon>unclassified sequences</taxon>
        <taxon>metagenomes</taxon>
        <taxon>ecological metagenomes</taxon>
    </lineage>
</organism>
<gene>
    <name evidence="4" type="ORF">METZ01_LOCUS440631</name>
</gene>
<dbReference type="Gene3D" id="1.10.150.130">
    <property type="match status" value="1"/>
</dbReference>